<protein>
    <submittedName>
        <fullName evidence="1">Uncharacterized protein</fullName>
    </submittedName>
</protein>
<dbReference type="SUPFAM" id="SSF55486">
    <property type="entry name" value="Metalloproteases ('zincins'), catalytic domain"/>
    <property type="match status" value="1"/>
</dbReference>
<dbReference type="Pfam" id="PF06262">
    <property type="entry name" value="Zincin_1"/>
    <property type="match status" value="1"/>
</dbReference>
<accession>A0ABP0PPR6</accession>
<dbReference type="CDD" id="cd12952">
    <property type="entry name" value="MMP_ACEL2062"/>
    <property type="match status" value="1"/>
</dbReference>
<dbReference type="EMBL" id="CAXAMM010037891">
    <property type="protein sequence ID" value="CAK9077879.1"/>
    <property type="molecule type" value="Genomic_DNA"/>
</dbReference>
<keyword evidence="2" id="KW-1185">Reference proteome</keyword>
<evidence type="ECO:0000313" key="2">
    <source>
        <dbReference type="Proteomes" id="UP001642464"/>
    </source>
</evidence>
<organism evidence="1 2">
    <name type="scientific">Durusdinium trenchii</name>
    <dbReference type="NCBI Taxonomy" id="1381693"/>
    <lineage>
        <taxon>Eukaryota</taxon>
        <taxon>Sar</taxon>
        <taxon>Alveolata</taxon>
        <taxon>Dinophyceae</taxon>
        <taxon>Suessiales</taxon>
        <taxon>Symbiodiniaceae</taxon>
        <taxon>Durusdinium</taxon>
    </lineage>
</organism>
<evidence type="ECO:0000313" key="1">
    <source>
        <dbReference type="EMBL" id="CAK9077879.1"/>
    </source>
</evidence>
<proteinExistence type="predicted"/>
<sequence length="312" mass="34797">MAGRTDWTDAVAPTLAEFEIMASAAWERIQPEFREVCEDLVIRIEDFARDEVLDGLGIESQFDLMGLYQGVSLDKKSVLDASREPDMVFLYRRAILDYWTESGEETLGDIITHVLVHEIGHHFGFSDADMEEIESEAVGVKAGMFVWAGIMVGLALAGLAPSNALADNVPTPDEYVDHVGGDAHVLPPGELTLDGMDQQCGRRPTVIDSQLDDYGAAYPGFLILNPRLLSKVSTPVKLWIYAHECGHQFRGPDEKTADCFAVQRGRRMGWLDEKGLDEICTFITPSKGGFMHYSGEHRCEYMRECYADPKVR</sequence>
<dbReference type="InterPro" id="IPR038555">
    <property type="entry name" value="Zincin_1_sf"/>
</dbReference>
<gene>
    <name evidence="1" type="ORF">SCF082_LOCUS37330</name>
</gene>
<dbReference type="InterPro" id="IPR010428">
    <property type="entry name" value="Zincin_1"/>
</dbReference>
<comment type="caution">
    <text evidence="1">The sequence shown here is derived from an EMBL/GenBank/DDBJ whole genome shotgun (WGS) entry which is preliminary data.</text>
</comment>
<dbReference type="Proteomes" id="UP001642464">
    <property type="component" value="Unassembled WGS sequence"/>
</dbReference>
<reference evidence="1 2" key="1">
    <citation type="submission" date="2024-02" db="EMBL/GenBank/DDBJ databases">
        <authorList>
            <person name="Chen Y."/>
            <person name="Shah S."/>
            <person name="Dougan E. K."/>
            <person name="Thang M."/>
            <person name="Chan C."/>
        </authorList>
    </citation>
    <scope>NUCLEOTIDE SEQUENCE [LARGE SCALE GENOMIC DNA]</scope>
</reference>
<dbReference type="Gene3D" id="3.30.2010.20">
    <property type="match status" value="1"/>
</dbReference>
<name>A0ABP0PPR6_9DINO</name>